<feature type="region of interest" description="Disordered" evidence="1">
    <location>
        <begin position="343"/>
        <end position="378"/>
    </location>
</feature>
<evidence type="ECO:0000313" key="4">
    <source>
        <dbReference type="Proteomes" id="UP000800041"/>
    </source>
</evidence>
<evidence type="ECO:0000259" key="2">
    <source>
        <dbReference type="Pfam" id="PF06985"/>
    </source>
</evidence>
<evidence type="ECO:0000313" key="3">
    <source>
        <dbReference type="EMBL" id="KAF1990732.1"/>
    </source>
</evidence>
<keyword evidence="4" id="KW-1185">Reference proteome</keyword>
<dbReference type="EMBL" id="ML977141">
    <property type="protein sequence ID" value="KAF1990732.1"/>
    <property type="molecule type" value="Genomic_DNA"/>
</dbReference>
<organism evidence="3 4">
    <name type="scientific">Aulographum hederae CBS 113979</name>
    <dbReference type="NCBI Taxonomy" id="1176131"/>
    <lineage>
        <taxon>Eukaryota</taxon>
        <taxon>Fungi</taxon>
        <taxon>Dikarya</taxon>
        <taxon>Ascomycota</taxon>
        <taxon>Pezizomycotina</taxon>
        <taxon>Dothideomycetes</taxon>
        <taxon>Pleosporomycetidae</taxon>
        <taxon>Aulographales</taxon>
        <taxon>Aulographaceae</taxon>
    </lineage>
</organism>
<dbReference type="OrthoDB" id="5416609at2759"/>
<dbReference type="PANTHER" id="PTHR24148:SF73">
    <property type="entry name" value="HET DOMAIN PROTEIN (AFU_ORTHOLOGUE AFUA_8G01020)"/>
    <property type="match status" value="1"/>
</dbReference>
<dbReference type="InterPro" id="IPR010730">
    <property type="entry name" value="HET"/>
</dbReference>
<dbReference type="InterPro" id="IPR052895">
    <property type="entry name" value="HetReg/Transcr_Mod"/>
</dbReference>
<accession>A0A6G1HCF6</accession>
<protein>
    <recommendedName>
        <fullName evidence="2">Heterokaryon incompatibility domain-containing protein</fullName>
    </recommendedName>
</protein>
<dbReference type="AlphaFoldDB" id="A0A6G1HCF6"/>
<gene>
    <name evidence="3" type="ORF">K402DRAFT_389648</name>
</gene>
<name>A0A6G1HCF6_9PEZI</name>
<feature type="compositionally biased region" description="Acidic residues" evidence="1">
    <location>
        <begin position="352"/>
        <end position="364"/>
    </location>
</feature>
<dbReference type="Pfam" id="PF06985">
    <property type="entry name" value="HET"/>
    <property type="match status" value="1"/>
</dbReference>
<dbReference type="PANTHER" id="PTHR24148">
    <property type="entry name" value="ANKYRIN REPEAT DOMAIN-CONTAINING PROTEIN 39 HOMOLOG-RELATED"/>
    <property type="match status" value="1"/>
</dbReference>
<sequence length="436" mass="50103">MHIFTYGGLNHEKREIRLIKILPSKFNLGIRCRLLTFPVKEAPPYEALSYTWGDHKTKYKIMLNGKRSFIAKNLYDALRRFRLKNEARLLWADAICINQADKQELAKQVQMMPDIYRTASNVLVWLGGADKKSTLALRYLHVLGSNFGRGLSDEEDRKMFQERPKPFKPHVPRLEDVFAQMRERGTSDPRDRIYATISLLPFDDPRTLEIDYTLSAHKLYERATLLSFNHGSLRFLQYCQPHIKSPDLPSWIPDWSGPRLTPPLQEGMFTNYYRRYKAAAMTSPKYHGMATEKDDSPVLLVATGILVDRVATVTCNYDLEHSSSPHWEEAALKCAVGPFAPDKEDSTPLSDVDADTDSNTDSDAEQLPPVNEPDNHSLKHEYAMEQSKYKSGCSMWEAYLKILIADRTSSEEKSDIILAVLKMIRAVKRYEYTHFS</sequence>
<feature type="domain" description="Heterokaryon incompatibility" evidence="2">
    <location>
        <begin position="45"/>
        <end position="146"/>
    </location>
</feature>
<proteinExistence type="predicted"/>
<dbReference type="Proteomes" id="UP000800041">
    <property type="component" value="Unassembled WGS sequence"/>
</dbReference>
<evidence type="ECO:0000256" key="1">
    <source>
        <dbReference type="SAM" id="MobiDB-lite"/>
    </source>
</evidence>
<reference evidence="3" key="1">
    <citation type="journal article" date="2020" name="Stud. Mycol.">
        <title>101 Dothideomycetes genomes: a test case for predicting lifestyles and emergence of pathogens.</title>
        <authorList>
            <person name="Haridas S."/>
            <person name="Albert R."/>
            <person name="Binder M."/>
            <person name="Bloem J."/>
            <person name="Labutti K."/>
            <person name="Salamov A."/>
            <person name="Andreopoulos B."/>
            <person name="Baker S."/>
            <person name="Barry K."/>
            <person name="Bills G."/>
            <person name="Bluhm B."/>
            <person name="Cannon C."/>
            <person name="Castanera R."/>
            <person name="Culley D."/>
            <person name="Daum C."/>
            <person name="Ezra D."/>
            <person name="Gonzalez J."/>
            <person name="Henrissat B."/>
            <person name="Kuo A."/>
            <person name="Liang C."/>
            <person name="Lipzen A."/>
            <person name="Lutzoni F."/>
            <person name="Magnuson J."/>
            <person name="Mondo S."/>
            <person name="Nolan M."/>
            <person name="Ohm R."/>
            <person name="Pangilinan J."/>
            <person name="Park H.-J."/>
            <person name="Ramirez L."/>
            <person name="Alfaro M."/>
            <person name="Sun H."/>
            <person name="Tritt A."/>
            <person name="Yoshinaga Y."/>
            <person name="Zwiers L.-H."/>
            <person name="Turgeon B."/>
            <person name="Goodwin S."/>
            <person name="Spatafora J."/>
            <person name="Crous P."/>
            <person name="Grigoriev I."/>
        </authorList>
    </citation>
    <scope>NUCLEOTIDE SEQUENCE</scope>
    <source>
        <strain evidence="3">CBS 113979</strain>
    </source>
</reference>